<dbReference type="InterPro" id="IPR011990">
    <property type="entry name" value="TPR-like_helical_dom_sf"/>
</dbReference>
<feature type="domain" description="RagB/SusD" evidence="6">
    <location>
        <begin position="341"/>
        <end position="486"/>
    </location>
</feature>
<feature type="domain" description="SusD-like N-terminal" evidence="7">
    <location>
        <begin position="93"/>
        <end position="226"/>
    </location>
</feature>
<dbReference type="GO" id="GO:0009279">
    <property type="term" value="C:cell outer membrane"/>
    <property type="evidence" value="ECO:0007669"/>
    <property type="project" value="UniProtKB-SubCell"/>
</dbReference>
<name>A0A4R6SP58_9SPHI</name>
<accession>A0A4R6SP58</accession>
<evidence type="ECO:0000256" key="1">
    <source>
        <dbReference type="ARBA" id="ARBA00004442"/>
    </source>
</evidence>
<organism evidence="8 9">
    <name type="scientific">Pedobacter metabolipauper</name>
    <dbReference type="NCBI Taxonomy" id="425513"/>
    <lineage>
        <taxon>Bacteria</taxon>
        <taxon>Pseudomonadati</taxon>
        <taxon>Bacteroidota</taxon>
        <taxon>Sphingobacteriia</taxon>
        <taxon>Sphingobacteriales</taxon>
        <taxon>Sphingobacteriaceae</taxon>
        <taxon>Pedobacter</taxon>
    </lineage>
</organism>
<dbReference type="Pfam" id="PF07980">
    <property type="entry name" value="SusD_RagB"/>
    <property type="match status" value="1"/>
</dbReference>
<protein>
    <submittedName>
        <fullName evidence="8">Putative outer membrane starch-binding protein</fullName>
    </submittedName>
</protein>
<evidence type="ECO:0000256" key="2">
    <source>
        <dbReference type="ARBA" id="ARBA00006275"/>
    </source>
</evidence>
<comment type="similarity">
    <text evidence="2">Belongs to the SusD family.</text>
</comment>
<dbReference type="RefSeq" id="WP_133578187.1">
    <property type="nucleotide sequence ID" value="NZ_SNYC01000009.1"/>
</dbReference>
<dbReference type="AlphaFoldDB" id="A0A4R6SP58"/>
<gene>
    <name evidence="8" type="ORF">ATK78_4393</name>
</gene>
<dbReference type="Gene3D" id="1.25.40.390">
    <property type="match status" value="1"/>
</dbReference>
<dbReference type="InterPro" id="IPR033985">
    <property type="entry name" value="SusD-like_N"/>
</dbReference>
<comment type="subcellular location">
    <subcellularLocation>
        <location evidence="1">Cell outer membrane</location>
    </subcellularLocation>
</comment>
<evidence type="ECO:0000259" key="7">
    <source>
        <dbReference type="Pfam" id="PF14322"/>
    </source>
</evidence>
<evidence type="ECO:0000256" key="3">
    <source>
        <dbReference type="ARBA" id="ARBA00022729"/>
    </source>
</evidence>
<keyword evidence="5" id="KW-0998">Cell outer membrane</keyword>
<sequence length="489" mass="54632">MKTKQLHYLIILTLSLFSCSKLDEKPAALLVSDQFYENEAQATAAVTAAYRKLYDSGQSLYNGLFQIGVEMATDDYEAGPRARNAHVRAISGLTHDSSNDRMEQLWKQSYDAINVSNIAIDRIAVIDASKISETARTRLTNEAKFLRALHYFNLVRWFGGIPVVLHEVTSLTPENLYVEKAAEDAVYLQIIQDLKDAETLPATYGAADIGRATSGAVKSLLAKVYLTHKDWQLAADKSKEVIDGKQYALFDEFADVFNVAAKNGKEHIFSAQFKGNAGYQGNSLASRSAPADVPGINGDYADALHVAGGLYESYSTTDKRRAVTFVTQIVSPVNGQLYTLATPQFNKYYDPAVVGNQSQSSKNLSIIRYAEVLLIYAEAVNELNGPTTAAYDAIDLVRSRAGISRLQDQVPALNKDEFRDAVFQERRKEFVYEYQRWFDLVRRGPEYYIRILKAAGKTLAAARHIHFPTPQRELNLNLKLKQHPDWVGF</sequence>
<proteinExistence type="inferred from homology"/>
<dbReference type="PROSITE" id="PS51257">
    <property type="entry name" value="PROKAR_LIPOPROTEIN"/>
    <property type="match status" value="1"/>
</dbReference>
<dbReference type="SUPFAM" id="SSF48452">
    <property type="entry name" value="TPR-like"/>
    <property type="match status" value="1"/>
</dbReference>
<evidence type="ECO:0000256" key="5">
    <source>
        <dbReference type="ARBA" id="ARBA00023237"/>
    </source>
</evidence>
<dbReference type="Proteomes" id="UP000295620">
    <property type="component" value="Unassembled WGS sequence"/>
</dbReference>
<evidence type="ECO:0000259" key="6">
    <source>
        <dbReference type="Pfam" id="PF07980"/>
    </source>
</evidence>
<dbReference type="EMBL" id="SNYC01000009">
    <property type="protein sequence ID" value="TDQ06323.1"/>
    <property type="molecule type" value="Genomic_DNA"/>
</dbReference>
<keyword evidence="9" id="KW-1185">Reference proteome</keyword>
<keyword evidence="3" id="KW-0732">Signal</keyword>
<dbReference type="OrthoDB" id="5694214at2"/>
<reference evidence="8 9" key="1">
    <citation type="submission" date="2019-03" db="EMBL/GenBank/DDBJ databases">
        <title>Genomic Encyclopedia of Archaeal and Bacterial Type Strains, Phase II (KMG-II): from individual species to whole genera.</title>
        <authorList>
            <person name="Goeker M."/>
        </authorList>
    </citation>
    <scope>NUCLEOTIDE SEQUENCE [LARGE SCALE GENOMIC DNA]</scope>
    <source>
        <strain evidence="8 9">DSM 19035</strain>
    </source>
</reference>
<evidence type="ECO:0000313" key="8">
    <source>
        <dbReference type="EMBL" id="TDQ06323.1"/>
    </source>
</evidence>
<dbReference type="Pfam" id="PF14322">
    <property type="entry name" value="SusD-like_3"/>
    <property type="match status" value="1"/>
</dbReference>
<dbReference type="CDD" id="cd08977">
    <property type="entry name" value="SusD"/>
    <property type="match status" value="1"/>
</dbReference>
<keyword evidence="4" id="KW-0472">Membrane</keyword>
<evidence type="ECO:0000256" key="4">
    <source>
        <dbReference type="ARBA" id="ARBA00023136"/>
    </source>
</evidence>
<comment type="caution">
    <text evidence="8">The sequence shown here is derived from an EMBL/GenBank/DDBJ whole genome shotgun (WGS) entry which is preliminary data.</text>
</comment>
<dbReference type="InterPro" id="IPR012944">
    <property type="entry name" value="SusD_RagB_dom"/>
</dbReference>
<evidence type="ECO:0000313" key="9">
    <source>
        <dbReference type="Proteomes" id="UP000295620"/>
    </source>
</evidence>